<evidence type="ECO:0000313" key="2">
    <source>
        <dbReference type="Proteomes" id="UP001196413"/>
    </source>
</evidence>
<dbReference type="Proteomes" id="UP001196413">
    <property type="component" value="Unassembled WGS sequence"/>
</dbReference>
<organism evidence="1 2">
    <name type="scientific">Parelaphostrongylus tenuis</name>
    <name type="common">Meningeal worm</name>
    <dbReference type="NCBI Taxonomy" id="148309"/>
    <lineage>
        <taxon>Eukaryota</taxon>
        <taxon>Metazoa</taxon>
        <taxon>Ecdysozoa</taxon>
        <taxon>Nematoda</taxon>
        <taxon>Chromadorea</taxon>
        <taxon>Rhabditida</taxon>
        <taxon>Rhabditina</taxon>
        <taxon>Rhabditomorpha</taxon>
        <taxon>Strongyloidea</taxon>
        <taxon>Metastrongylidae</taxon>
        <taxon>Parelaphostrongylus</taxon>
    </lineage>
</organism>
<reference evidence="1" key="1">
    <citation type="submission" date="2021-06" db="EMBL/GenBank/DDBJ databases">
        <title>Parelaphostrongylus tenuis whole genome reference sequence.</title>
        <authorList>
            <person name="Garwood T.J."/>
            <person name="Larsen P.A."/>
            <person name="Fountain-Jones N.M."/>
            <person name="Garbe J.R."/>
            <person name="Macchietto M.G."/>
            <person name="Kania S.A."/>
            <person name="Gerhold R.W."/>
            <person name="Richards J.E."/>
            <person name="Wolf T.M."/>
        </authorList>
    </citation>
    <scope>NUCLEOTIDE SEQUENCE</scope>
    <source>
        <strain evidence="1">MNPRO001-30</strain>
        <tissue evidence="1">Meninges</tissue>
    </source>
</reference>
<evidence type="ECO:0000313" key="1">
    <source>
        <dbReference type="EMBL" id="KAJ1347228.1"/>
    </source>
</evidence>
<protein>
    <submittedName>
        <fullName evidence="1">Uncharacterized protein</fullName>
    </submittedName>
</protein>
<name>A0AAD5LY65_PARTN</name>
<keyword evidence="2" id="KW-1185">Reference proteome</keyword>
<dbReference type="AlphaFoldDB" id="A0AAD5LY65"/>
<gene>
    <name evidence="1" type="ORF">KIN20_002239</name>
</gene>
<sequence length="92" mass="10230">MENDNDTNQNSIDMTFGALARVITSRLSAAARKKSAEATASVNRSTKHVRLCLRERDNEQPKGIMILLGKRLFLAGDRIRRLRTAAGGALYR</sequence>
<proteinExistence type="predicted"/>
<accession>A0AAD5LY65</accession>
<comment type="caution">
    <text evidence="1">The sequence shown here is derived from an EMBL/GenBank/DDBJ whole genome shotgun (WGS) entry which is preliminary data.</text>
</comment>
<dbReference type="EMBL" id="JAHQIW010000293">
    <property type="protein sequence ID" value="KAJ1347228.1"/>
    <property type="molecule type" value="Genomic_DNA"/>
</dbReference>